<feature type="region of interest" description="Disordered" evidence="1">
    <location>
        <begin position="51"/>
        <end position="166"/>
    </location>
</feature>
<evidence type="ECO:0000313" key="3">
    <source>
        <dbReference type="Proteomes" id="UP001632038"/>
    </source>
</evidence>
<feature type="compositionally biased region" description="Pro residues" evidence="1">
    <location>
        <begin position="55"/>
        <end position="64"/>
    </location>
</feature>
<reference evidence="3" key="1">
    <citation type="journal article" date="2024" name="IScience">
        <title>Strigolactones Initiate the Formation of Haustorium-like Structures in Castilleja.</title>
        <authorList>
            <person name="Buerger M."/>
            <person name="Peterson D."/>
            <person name="Chory J."/>
        </authorList>
    </citation>
    <scope>NUCLEOTIDE SEQUENCE [LARGE SCALE GENOMIC DNA]</scope>
</reference>
<dbReference type="AlphaFoldDB" id="A0ABD3E3E2"/>
<sequence>MLIYASTTMNPLPFSIIPKKIPTTAQYGPPNRSFGPSRMVCLPRSQFYMTGKSPPEIPMTPPVNEPAVPTEMPQGPNVPDFDPIPPENPADPPPLSPGPNPGPPDLVPPKPEAPGPPIPSPPGEPEIVPPYGPDVIPPRPPEPGPPFPTQPDIPPPIMGSDALIFY</sequence>
<evidence type="ECO:0000313" key="2">
    <source>
        <dbReference type="EMBL" id="KAL3649028.1"/>
    </source>
</evidence>
<proteinExistence type="predicted"/>
<accession>A0ABD3E3E2</accession>
<feature type="compositionally biased region" description="Pro residues" evidence="1">
    <location>
        <begin position="82"/>
        <end position="157"/>
    </location>
</feature>
<dbReference type="Proteomes" id="UP001632038">
    <property type="component" value="Unassembled WGS sequence"/>
</dbReference>
<name>A0ABD3E3E2_9LAMI</name>
<keyword evidence="3" id="KW-1185">Reference proteome</keyword>
<comment type="caution">
    <text evidence="2">The sequence shown here is derived from an EMBL/GenBank/DDBJ whole genome shotgun (WGS) entry which is preliminary data.</text>
</comment>
<dbReference type="EMBL" id="JAVIJP010000007">
    <property type="protein sequence ID" value="KAL3649028.1"/>
    <property type="molecule type" value="Genomic_DNA"/>
</dbReference>
<protein>
    <submittedName>
        <fullName evidence="2">Uncharacterized protein</fullName>
    </submittedName>
</protein>
<evidence type="ECO:0000256" key="1">
    <source>
        <dbReference type="SAM" id="MobiDB-lite"/>
    </source>
</evidence>
<organism evidence="2 3">
    <name type="scientific">Castilleja foliolosa</name>
    <dbReference type="NCBI Taxonomy" id="1961234"/>
    <lineage>
        <taxon>Eukaryota</taxon>
        <taxon>Viridiplantae</taxon>
        <taxon>Streptophyta</taxon>
        <taxon>Embryophyta</taxon>
        <taxon>Tracheophyta</taxon>
        <taxon>Spermatophyta</taxon>
        <taxon>Magnoliopsida</taxon>
        <taxon>eudicotyledons</taxon>
        <taxon>Gunneridae</taxon>
        <taxon>Pentapetalae</taxon>
        <taxon>asterids</taxon>
        <taxon>lamiids</taxon>
        <taxon>Lamiales</taxon>
        <taxon>Orobanchaceae</taxon>
        <taxon>Pedicularideae</taxon>
        <taxon>Castillejinae</taxon>
        <taxon>Castilleja</taxon>
    </lineage>
</organism>
<gene>
    <name evidence="2" type="ORF">CASFOL_005431</name>
</gene>